<evidence type="ECO:0000313" key="4">
    <source>
        <dbReference type="EMBL" id="KAK8780615.1"/>
    </source>
</evidence>
<feature type="region of interest" description="Disordered" evidence="1">
    <location>
        <begin position="120"/>
        <end position="157"/>
    </location>
</feature>
<feature type="compositionally biased region" description="Low complexity" evidence="1">
    <location>
        <begin position="121"/>
        <end position="137"/>
    </location>
</feature>
<comment type="caution">
    <text evidence="4">The sequence shown here is derived from an EMBL/GenBank/DDBJ whole genome shotgun (WGS) entry which is preliminary data.</text>
</comment>
<accession>A0AAQ4F1D6</accession>
<evidence type="ECO:0000256" key="1">
    <source>
        <dbReference type="SAM" id="MobiDB-lite"/>
    </source>
</evidence>
<evidence type="ECO:0000259" key="3">
    <source>
        <dbReference type="Pfam" id="PF16212"/>
    </source>
</evidence>
<feature type="transmembrane region" description="Helical" evidence="2">
    <location>
        <begin position="40"/>
        <end position="59"/>
    </location>
</feature>
<dbReference type="AlphaFoldDB" id="A0AAQ4F1D6"/>
<keyword evidence="2" id="KW-0472">Membrane</keyword>
<feature type="domain" description="P-type ATPase C-terminal" evidence="3">
    <location>
        <begin position="3"/>
        <end position="73"/>
    </location>
</feature>
<dbReference type="Proteomes" id="UP001321473">
    <property type="component" value="Unassembled WGS sequence"/>
</dbReference>
<gene>
    <name evidence="4" type="ORF">V5799_018047</name>
</gene>
<evidence type="ECO:0000256" key="2">
    <source>
        <dbReference type="SAM" id="Phobius"/>
    </source>
</evidence>
<sequence>MHGMSIVASFFVYFGFALLYNSVCYDSPTLENPYWVMQHAMASAQFWFCLLLIPVISCLPRFVVRALQTSLTPGDVMLTLIEERTRKRSRDSTRGSVSWSRNSRGVSVVFQSACRLPSDDLPSVASSAPTASTLASSHCLPTRPTSSVEDVRAPLPT</sequence>
<dbReference type="InterPro" id="IPR032630">
    <property type="entry name" value="P_typ_ATPase_c"/>
</dbReference>
<dbReference type="EMBL" id="JARKHS020008606">
    <property type="protein sequence ID" value="KAK8780615.1"/>
    <property type="molecule type" value="Genomic_DNA"/>
</dbReference>
<dbReference type="Pfam" id="PF16212">
    <property type="entry name" value="PhoLip_ATPase_C"/>
    <property type="match status" value="1"/>
</dbReference>
<keyword evidence="2" id="KW-0812">Transmembrane</keyword>
<protein>
    <recommendedName>
        <fullName evidence="3">P-type ATPase C-terminal domain-containing protein</fullName>
    </recommendedName>
</protein>
<keyword evidence="5" id="KW-1185">Reference proteome</keyword>
<proteinExistence type="predicted"/>
<reference evidence="4 5" key="1">
    <citation type="journal article" date="2023" name="Arcadia Sci">
        <title>De novo assembly of a long-read Amblyomma americanum tick genome.</title>
        <authorList>
            <person name="Chou S."/>
            <person name="Poskanzer K.E."/>
            <person name="Rollins M."/>
            <person name="Thuy-Boun P.S."/>
        </authorList>
    </citation>
    <scope>NUCLEOTIDE SEQUENCE [LARGE SCALE GENOMIC DNA]</scope>
    <source>
        <strain evidence="4">F_SG_1</strain>
        <tissue evidence="4">Salivary glands</tissue>
    </source>
</reference>
<name>A0AAQ4F1D6_AMBAM</name>
<evidence type="ECO:0000313" key="5">
    <source>
        <dbReference type="Proteomes" id="UP001321473"/>
    </source>
</evidence>
<organism evidence="4 5">
    <name type="scientific">Amblyomma americanum</name>
    <name type="common">Lone star tick</name>
    <dbReference type="NCBI Taxonomy" id="6943"/>
    <lineage>
        <taxon>Eukaryota</taxon>
        <taxon>Metazoa</taxon>
        <taxon>Ecdysozoa</taxon>
        <taxon>Arthropoda</taxon>
        <taxon>Chelicerata</taxon>
        <taxon>Arachnida</taxon>
        <taxon>Acari</taxon>
        <taxon>Parasitiformes</taxon>
        <taxon>Ixodida</taxon>
        <taxon>Ixodoidea</taxon>
        <taxon>Ixodidae</taxon>
        <taxon>Amblyomminae</taxon>
        <taxon>Amblyomma</taxon>
    </lineage>
</organism>
<keyword evidence="2" id="KW-1133">Transmembrane helix</keyword>